<evidence type="ECO:0000313" key="4">
    <source>
        <dbReference type="EMBL" id="KAF7684768.1"/>
    </source>
</evidence>
<dbReference type="GO" id="GO:0005840">
    <property type="term" value="C:ribosome"/>
    <property type="evidence" value="ECO:0007669"/>
    <property type="project" value="UniProtKB-KW"/>
</dbReference>
<organism evidence="4 5">
    <name type="scientific">Astathelohania contejeani</name>
    <dbReference type="NCBI Taxonomy" id="164912"/>
    <lineage>
        <taxon>Eukaryota</taxon>
        <taxon>Fungi</taxon>
        <taxon>Fungi incertae sedis</taxon>
        <taxon>Microsporidia</taxon>
        <taxon>Astathelohaniidae</taxon>
        <taxon>Astathelohania</taxon>
    </lineage>
</organism>
<accession>A0ABQ7I2W9</accession>
<keyword evidence="2 4" id="KW-0689">Ribosomal protein</keyword>
<protein>
    <submittedName>
        <fullName evidence="4">60S ribosomal protein L13</fullName>
    </submittedName>
</protein>
<dbReference type="HAMAP" id="MF_00499">
    <property type="entry name" value="Ribosomal_eL13"/>
    <property type="match status" value="1"/>
</dbReference>
<proteinExistence type="inferred from homology"/>
<keyword evidence="3" id="KW-0687">Ribonucleoprotein</keyword>
<name>A0ABQ7I2W9_9MICR</name>
<gene>
    <name evidence="4" type="primary">RpL13</name>
    <name evidence="4" type="ORF">TCON_0067</name>
</gene>
<dbReference type="Pfam" id="PF01294">
    <property type="entry name" value="Ribosomal_L13e"/>
    <property type="match status" value="1"/>
</dbReference>
<dbReference type="PANTHER" id="PTHR11722">
    <property type="entry name" value="60S RIBOSOMAL PROTEIN L13"/>
    <property type="match status" value="1"/>
</dbReference>
<dbReference type="InterPro" id="IPR001380">
    <property type="entry name" value="Ribosomal_eL13"/>
</dbReference>
<evidence type="ECO:0000256" key="1">
    <source>
        <dbReference type="ARBA" id="ARBA00005640"/>
    </source>
</evidence>
<dbReference type="PANTHER" id="PTHR11722:SF0">
    <property type="entry name" value="LARGE RIBOSOMAL SUBUNIT PROTEIN EL13"/>
    <property type="match status" value="1"/>
</dbReference>
<evidence type="ECO:0000313" key="5">
    <source>
        <dbReference type="Proteomes" id="UP001516464"/>
    </source>
</evidence>
<evidence type="ECO:0000256" key="2">
    <source>
        <dbReference type="ARBA" id="ARBA00022980"/>
    </source>
</evidence>
<keyword evidence="5" id="KW-1185">Reference proteome</keyword>
<reference evidence="4 5" key="1">
    <citation type="submission" date="2019-01" db="EMBL/GenBank/DDBJ databases">
        <title>Genomes sequencing and comparative genomics of infectious freshwater microsporidia, Cucumispora dikerogammari and Thelohania contejeani.</title>
        <authorList>
            <person name="Cormier A."/>
            <person name="Giraud I."/>
            <person name="Wattier R."/>
            <person name="Teixeira M."/>
            <person name="Grandjean F."/>
            <person name="Rigaud T."/>
            <person name="Cordaux R."/>
        </authorList>
    </citation>
    <scope>NUCLEOTIDE SEQUENCE [LARGE SCALE GENOMIC DNA]</scope>
    <source>
        <strain evidence="4">T1</strain>
        <tissue evidence="4">Spores</tissue>
    </source>
</reference>
<evidence type="ECO:0000256" key="3">
    <source>
        <dbReference type="ARBA" id="ARBA00023274"/>
    </source>
</evidence>
<dbReference type="EMBL" id="SBIQ01000002">
    <property type="protein sequence ID" value="KAF7684768.1"/>
    <property type="molecule type" value="Genomic_DNA"/>
</dbReference>
<comment type="caution">
    <text evidence="4">The sequence shown here is derived from an EMBL/GenBank/DDBJ whole genome shotgun (WGS) entry which is preliminary data.</text>
</comment>
<dbReference type="Proteomes" id="UP001516464">
    <property type="component" value="Unassembled WGS sequence"/>
</dbReference>
<comment type="similarity">
    <text evidence="1">Belongs to the eukaryotic ribosomal protein eL13 family.</text>
</comment>
<sequence>MKHNNQLPNNHFKKTAIRYRNFFDQESRALRREKTRVKKSKSIAPMPLHKLRPVVRCGTMRYNMKQRLGRGFTPRECQAAGLDINYARTIGISVDLRRKNRSVAAFEENVQRLKTYVSRLTFYKTKEEAKGAPQYTGVIMPVVHSKPTVGYIKASELKDDLKAEDLLRK</sequence>